<keyword evidence="3" id="KW-1133">Transmembrane helix</keyword>
<accession>A0A395IEG4</accession>
<dbReference type="Proteomes" id="UP000249056">
    <property type="component" value="Unassembled WGS sequence"/>
</dbReference>
<evidence type="ECO:0000259" key="5">
    <source>
        <dbReference type="Pfam" id="PF08427"/>
    </source>
</evidence>
<dbReference type="PANTHER" id="PTHR13608:SF3">
    <property type="entry name" value="ARMADILLO-LIKE HELICAL DOMAIN-CONTAINING PROTEIN 3"/>
    <property type="match status" value="1"/>
</dbReference>
<dbReference type="AlphaFoldDB" id="A0A395IEG4"/>
<evidence type="ECO:0000256" key="1">
    <source>
        <dbReference type="ARBA" id="ARBA00004370"/>
    </source>
</evidence>
<proteinExistence type="predicted"/>
<feature type="domain" description="Armadillo-like helical" evidence="5">
    <location>
        <begin position="308"/>
        <end position="371"/>
    </location>
</feature>
<keyword evidence="4" id="KW-0472">Membrane</keyword>
<keyword evidence="2" id="KW-0812">Transmembrane</keyword>
<evidence type="ECO:0000256" key="2">
    <source>
        <dbReference type="ARBA" id="ARBA00022692"/>
    </source>
</evidence>
<dbReference type="GO" id="GO:0005829">
    <property type="term" value="C:cytosol"/>
    <property type="evidence" value="ECO:0007669"/>
    <property type="project" value="TreeGrafter"/>
</dbReference>
<gene>
    <name evidence="6" type="ORF">DID88_009177</name>
</gene>
<dbReference type="InterPro" id="IPR013636">
    <property type="entry name" value="ARMH3_C"/>
</dbReference>
<comment type="subcellular location">
    <subcellularLocation>
        <location evidence="1">Membrane</location>
    </subcellularLocation>
</comment>
<dbReference type="OrthoDB" id="2012278at2759"/>
<dbReference type="GO" id="GO:0016020">
    <property type="term" value="C:membrane"/>
    <property type="evidence" value="ECO:0007669"/>
    <property type="project" value="UniProtKB-SubCell"/>
</dbReference>
<protein>
    <recommendedName>
        <fullName evidence="5">Armadillo-like helical domain-containing protein</fullName>
    </recommendedName>
</protein>
<organism evidence="6 7">
    <name type="scientific">Monilinia fructigena</name>
    <dbReference type="NCBI Taxonomy" id="38457"/>
    <lineage>
        <taxon>Eukaryota</taxon>
        <taxon>Fungi</taxon>
        <taxon>Dikarya</taxon>
        <taxon>Ascomycota</taxon>
        <taxon>Pezizomycotina</taxon>
        <taxon>Leotiomycetes</taxon>
        <taxon>Helotiales</taxon>
        <taxon>Sclerotiniaceae</taxon>
        <taxon>Monilinia</taxon>
    </lineage>
</organism>
<evidence type="ECO:0000313" key="6">
    <source>
        <dbReference type="EMBL" id="RAL58762.1"/>
    </source>
</evidence>
<evidence type="ECO:0000313" key="7">
    <source>
        <dbReference type="Proteomes" id="UP000249056"/>
    </source>
</evidence>
<dbReference type="Pfam" id="PF08427">
    <property type="entry name" value="ARMH3_C"/>
    <property type="match status" value="1"/>
</dbReference>
<dbReference type="PANTHER" id="PTHR13608">
    <property type="entry name" value="ARMADILLO-LIKE HELICAL DOMAIN-CONTAINING PROTEIN 3"/>
    <property type="match status" value="1"/>
</dbReference>
<evidence type="ECO:0000256" key="3">
    <source>
        <dbReference type="ARBA" id="ARBA00022989"/>
    </source>
</evidence>
<sequence length="375" mass="43083">MTRLLLFVELYEALFKDEDEPDKSEGFWKEFFLLRPNKATLQTILNRLSADDLLHLQIQTRQFFFKGSGIVLAGLDQVDAIFTDFVAALDVTIRTGRDLDIRRKAIEVALSFSFSYENSDTTTSLTFEPFTLLGLLVNYNKFEFQNPYRLRLDDFRQRRNDTKDNTFGGPYIRMVNWKYSEPGSEAAVLLATYDFAHANKLFCFNLVSIPGEKGVEHPLSAYLSFTSYILQHAHLSSRTGFYARTNLTVLRIIIEDQVLCKKICHEESKMPIFTFYASVSYYESSPTFRDLEHDLRTTGLSYSDLYSHLYDFLPLTQTDLKNLLNIEILLDDVVNLIALSLSAGEAFLPSPAAYDDLFYKLVETGEVLVKVPRQL</sequence>
<dbReference type="InterPro" id="IPR039868">
    <property type="entry name" value="ARMD3-like"/>
</dbReference>
<reference evidence="6 7" key="1">
    <citation type="submission" date="2018-06" db="EMBL/GenBank/DDBJ databases">
        <title>Genome Sequence of the Brown Rot Fungal Pathogen Monilinia fructigena.</title>
        <authorList>
            <person name="Landi L."/>
            <person name="De Miccolis Angelini R.M."/>
            <person name="Pollastro S."/>
            <person name="Abate D."/>
            <person name="Faretra F."/>
            <person name="Romanazzi G."/>
        </authorList>
    </citation>
    <scope>NUCLEOTIDE SEQUENCE [LARGE SCALE GENOMIC DNA]</scope>
    <source>
        <strain evidence="6 7">Mfrg269</strain>
    </source>
</reference>
<name>A0A395IEG4_9HELO</name>
<keyword evidence="7" id="KW-1185">Reference proteome</keyword>
<comment type="caution">
    <text evidence="6">The sequence shown here is derived from an EMBL/GenBank/DDBJ whole genome shotgun (WGS) entry which is preliminary data.</text>
</comment>
<dbReference type="EMBL" id="QKRW01000069">
    <property type="protein sequence ID" value="RAL58762.1"/>
    <property type="molecule type" value="Genomic_DNA"/>
</dbReference>
<evidence type="ECO:0000256" key="4">
    <source>
        <dbReference type="ARBA" id="ARBA00023136"/>
    </source>
</evidence>